<dbReference type="Proteomes" id="UP000887568">
    <property type="component" value="Unplaced"/>
</dbReference>
<evidence type="ECO:0000256" key="3">
    <source>
        <dbReference type="ARBA" id="ARBA00022692"/>
    </source>
</evidence>
<proteinExistence type="predicted"/>
<evidence type="ECO:0000313" key="11">
    <source>
        <dbReference type="EnsemblMetazoa" id="XP_038074872.1"/>
    </source>
</evidence>
<evidence type="ECO:0000259" key="10">
    <source>
        <dbReference type="PROSITE" id="PS50262"/>
    </source>
</evidence>
<keyword evidence="5" id="KW-0297">G-protein coupled receptor</keyword>
<dbReference type="EnsemblMetazoa" id="XM_038218944.1">
    <property type="protein sequence ID" value="XP_038074872.1"/>
    <property type="gene ID" value="LOC119742775"/>
</dbReference>
<keyword evidence="2" id="KW-1003">Cell membrane</keyword>
<evidence type="ECO:0000256" key="9">
    <source>
        <dbReference type="SAM" id="Phobius"/>
    </source>
</evidence>
<sequence>MDTSSSTDSQPSEFSDYNQRVVVAIMIGTASLVGIIGNSLVIGAVLLSKVLQTTTTAFIFSMSVAHLLCSLVLPWDVVVLLSTGDLPRGDREWICSVTTVTISITIGVGLYTLAAIGLNHMLLITRPTAKFFTPKKIAAAMVVTWLIPCLVVVVPPLIKVGQVGFNEKFHLCGSKFTPGCKTYNSIRVLGLYPIPLVCIIVCCVLIWSHLRRHAHVPATSSDIVGPTQMITKTMPFLLGATIIFMTPYALCRANRSFEPALAYASAILFSSCSINPIIYGIRHRDFKTVFGCILRRGWNDIPQPSALLQSMGGVKSQDKEEVGLHGD</sequence>
<evidence type="ECO:0000256" key="5">
    <source>
        <dbReference type="ARBA" id="ARBA00023040"/>
    </source>
</evidence>
<protein>
    <recommendedName>
        <fullName evidence="10">G-protein coupled receptors family 1 profile domain-containing protein</fullName>
    </recommendedName>
</protein>
<evidence type="ECO:0000256" key="1">
    <source>
        <dbReference type="ARBA" id="ARBA00004651"/>
    </source>
</evidence>
<comment type="subcellular location">
    <subcellularLocation>
        <location evidence="1">Cell membrane</location>
        <topology evidence="1">Multi-pass membrane protein</topology>
    </subcellularLocation>
</comment>
<dbReference type="GO" id="GO:0004930">
    <property type="term" value="F:G protein-coupled receptor activity"/>
    <property type="evidence" value="ECO:0007669"/>
    <property type="project" value="UniProtKB-KW"/>
</dbReference>
<feature type="transmembrane region" description="Helical" evidence="9">
    <location>
        <begin position="93"/>
        <end position="116"/>
    </location>
</feature>
<keyword evidence="3 9" id="KW-0812">Transmembrane</keyword>
<dbReference type="CDD" id="cd00637">
    <property type="entry name" value="7tm_classA_rhodopsin-like"/>
    <property type="match status" value="1"/>
</dbReference>
<organism evidence="11 12">
    <name type="scientific">Patiria miniata</name>
    <name type="common">Bat star</name>
    <name type="synonym">Asterina miniata</name>
    <dbReference type="NCBI Taxonomy" id="46514"/>
    <lineage>
        <taxon>Eukaryota</taxon>
        <taxon>Metazoa</taxon>
        <taxon>Echinodermata</taxon>
        <taxon>Eleutherozoa</taxon>
        <taxon>Asterozoa</taxon>
        <taxon>Asteroidea</taxon>
        <taxon>Valvatacea</taxon>
        <taxon>Valvatida</taxon>
        <taxon>Asterinidae</taxon>
        <taxon>Patiria</taxon>
    </lineage>
</organism>
<evidence type="ECO:0000313" key="12">
    <source>
        <dbReference type="Proteomes" id="UP000887568"/>
    </source>
</evidence>
<dbReference type="RefSeq" id="XP_038074872.1">
    <property type="nucleotide sequence ID" value="XM_038218944.1"/>
</dbReference>
<feature type="transmembrane region" description="Helical" evidence="9">
    <location>
        <begin position="20"/>
        <end position="47"/>
    </location>
</feature>
<evidence type="ECO:0000256" key="7">
    <source>
        <dbReference type="ARBA" id="ARBA00023170"/>
    </source>
</evidence>
<dbReference type="InterPro" id="IPR000276">
    <property type="entry name" value="GPCR_Rhodpsn"/>
</dbReference>
<keyword evidence="6 9" id="KW-0472">Membrane</keyword>
<evidence type="ECO:0000256" key="4">
    <source>
        <dbReference type="ARBA" id="ARBA00022989"/>
    </source>
</evidence>
<feature type="transmembrane region" description="Helical" evidence="9">
    <location>
        <begin position="230"/>
        <end position="250"/>
    </location>
</feature>
<keyword evidence="8" id="KW-0807">Transducer</keyword>
<name>A0A914BHG1_PATMI</name>
<evidence type="ECO:0000256" key="2">
    <source>
        <dbReference type="ARBA" id="ARBA00022475"/>
    </source>
</evidence>
<feature type="transmembrane region" description="Helical" evidence="9">
    <location>
        <begin position="191"/>
        <end position="210"/>
    </location>
</feature>
<evidence type="ECO:0000256" key="8">
    <source>
        <dbReference type="ARBA" id="ARBA00023224"/>
    </source>
</evidence>
<dbReference type="GO" id="GO:0005886">
    <property type="term" value="C:plasma membrane"/>
    <property type="evidence" value="ECO:0007669"/>
    <property type="project" value="UniProtKB-SubCell"/>
</dbReference>
<dbReference type="PROSITE" id="PS50262">
    <property type="entry name" value="G_PROTEIN_RECEP_F1_2"/>
    <property type="match status" value="1"/>
</dbReference>
<evidence type="ECO:0000256" key="6">
    <source>
        <dbReference type="ARBA" id="ARBA00023136"/>
    </source>
</evidence>
<dbReference type="AlphaFoldDB" id="A0A914BHG1"/>
<feature type="transmembrane region" description="Helical" evidence="9">
    <location>
        <begin position="59"/>
        <end position="81"/>
    </location>
</feature>
<keyword evidence="4 9" id="KW-1133">Transmembrane helix</keyword>
<feature type="transmembrane region" description="Helical" evidence="9">
    <location>
        <begin position="137"/>
        <end position="158"/>
    </location>
</feature>
<dbReference type="SUPFAM" id="SSF81321">
    <property type="entry name" value="Family A G protein-coupled receptor-like"/>
    <property type="match status" value="1"/>
</dbReference>
<feature type="transmembrane region" description="Helical" evidence="9">
    <location>
        <begin position="262"/>
        <end position="281"/>
    </location>
</feature>
<dbReference type="OrthoDB" id="10148204at2759"/>
<dbReference type="GeneID" id="119742775"/>
<dbReference type="Gene3D" id="1.20.1070.10">
    <property type="entry name" value="Rhodopsin 7-helix transmembrane proteins"/>
    <property type="match status" value="1"/>
</dbReference>
<feature type="domain" description="G-protein coupled receptors family 1 profile" evidence="10">
    <location>
        <begin position="37"/>
        <end position="279"/>
    </location>
</feature>
<dbReference type="Pfam" id="PF00001">
    <property type="entry name" value="7tm_1"/>
    <property type="match status" value="1"/>
</dbReference>
<dbReference type="PANTHER" id="PTHR24228">
    <property type="entry name" value="B2 BRADYKININ RECEPTOR/ANGIOTENSIN II RECEPTOR"/>
    <property type="match status" value="1"/>
</dbReference>
<dbReference type="InterPro" id="IPR017452">
    <property type="entry name" value="GPCR_Rhodpsn_7TM"/>
</dbReference>
<keyword evidence="12" id="KW-1185">Reference proteome</keyword>
<reference evidence="11" key="1">
    <citation type="submission" date="2022-11" db="UniProtKB">
        <authorList>
            <consortium name="EnsemblMetazoa"/>
        </authorList>
    </citation>
    <scope>IDENTIFICATION</scope>
</reference>
<dbReference type="PRINTS" id="PR00237">
    <property type="entry name" value="GPCRRHODOPSN"/>
</dbReference>
<keyword evidence="7" id="KW-0675">Receptor</keyword>
<accession>A0A914BHG1</accession>
<dbReference type="PANTHER" id="PTHR24228:SF72">
    <property type="entry name" value="G-PROTEIN COUPLED RECEPTORS FAMILY 1 PROFILE DOMAIN-CONTAINING PROTEIN"/>
    <property type="match status" value="1"/>
</dbReference>